<comment type="caution">
    <text evidence="3">The sequence shown here is derived from an EMBL/GenBank/DDBJ whole genome shotgun (WGS) entry which is preliminary data.</text>
</comment>
<dbReference type="RefSeq" id="WP_073070400.1">
    <property type="nucleotide sequence ID" value="NZ_MPPI01000007.1"/>
</dbReference>
<feature type="compositionally biased region" description="Basic and acidic residues" evidence="1">
    <location>
        <begin position="644"/>
        <end position="653"/>
    </location>
</feature>
<gene>
    <name evidence="3" type="ORF">C7B65_17025</name>
</gene>
<keyword evidence="4" id="KW-1185">Reference proteome</keyword>
<keyword evidence="2" id="KW-0812">Transmembrane</keyword>
<dbReference type="OrthoDB" id="503367at2"/>
<sequence>MARKPSTPSWLQVFQKSKSEDADHSLPSNPSQNDQLEADLEVIHEDVEPSTQPERQTAENRFVRLQKVAARKISSGTQGTFQTLSPIAKAWKWQLIWLGILGAAGGTAIAAFIWLSKVPPAVDCKQISTWSAESERLFCAQQSAESGNPAQILEAIKLVKDWTPEHPLYGQAKTLMQDWSNALLILARDRVTQKDLKGGIALANQIPASSAVYKEAQAAVKRWREEFNKGQILYDKILVALKKQNWNLASEHIASLSLVNDPSWQDRLGEIRQRTTDEKVAWQYLKDARSFAKSTSPEQWGRAIAITDPINRKTFVWAQAKTEVLKWRNTVFGLAVVRLDKQDLVGASTLVSSIPASVKLTSDNQDLIRLIRAKEIYADTDYRQPALERLAPLWLATQLLRQINSQSPFYAQAKALLPRLDLQAQGVVQLNVASTLSNVQQLPVLKMAIAQAKQIPLKHPRRLHAQTLLAQWVKEAQWMEDRPVLRQAQQLAKTGKLDPLRSAVALASLVKPRRALSQEAQSSIVDWTVQIQTIEDKPILDEAKAVANSGKLGQAIQVASRVRSGRALYGDAQYLIGEWVYQIQIVEDRPILNQASSLANGGYLTRAIDVAYQIAPGRALYREAQGAIARWSVERAAIWRAREQEAARQRDLEPEPTPETSPEPTPPQ</sequence>
<protein>
    <recommendedName>
        <fullName evidence="5">Chromosome segregation ATPase</fullName>
    </recommendedName>
</protein>
<evidence type="ECO:0000256" key="1">
    <source>
        <dbReference type="SAM" id="MobiDB-lite"/>
    </source>
</evidence>
<name>A0A2T1DBS2_9CYAN</name>
<reference evidence="3 4" key="2">
    <citation type="submission" date="2018-03" db="EMBL/GenBank/DDBJ databases">
        <title>The ancient ancestry and fast evolution of plastids.</title>
        <authorList>
            <person name="Moore K.R."/>
            <person name="Magnabosco C."/>
            <person name="Momper L."/>
            <person name="Gold D.A."/>
            <person name="Bosak T."/>
            <person name="Fournier G.P."/>
        </authorList>
    </citation>
    <scope>NUCLEOTIDE SEQUENCE [LARGE SCALE GENOMIC DNA]</scope>
    <source>
        <strain evidence="3 4">ULC007</strain>
    </source>
</reference>
<evidence type="ECO:0000256" key="2">
    <source>
        <dbReference type="SAM" id="Phobius"/>
    </source>
</evidence>
<dbReference type="STRING" id="1920490.GCA_001895925_04291"/>
<proteinExistence type="predicted"/>
<keyword evidence="2" id="KW-1133">Transmembrane helix</keyword>
<evidence type="ECO:0000313" key="3">
    <source>
        <dbReference type="EMBL" id="PSB17904.1"/>
    </source>
</evidence>
<accession>A0A2T1DBS2</accession>
<evidence type="ECO:0008006" key="5">
    <source>
        <dbReference type="Google" id="ProtNLM"/>
    </source>
</evidence>
<feature type="region of interest" description="Disordered" evidence="1">
    <location>
        <begin position="1"/>
        <end position="34"/>
    </location>
</feature>
<feature type="region of interest" description="Disordered" evidence="1">
    <location>
        <begin position="644"/>
        <end position="668"/>
    </location>
</feature>
<organism evidence="3 4">
    <name type="scientific">Phormidesmis priestleyi ULC007</name>
    <dbReference type="NCBI Taxonomy" id="1920490"/>
    <lineage>
        <taxon>Bacteria</taxon>
        <taxon>Bacillati</taxon>
        <taxon>Cyanobacteriota</taxon>
        <taxon>Cyanophyceae</taxon>
        <taxon>Leptolyngbyales</taxon>
        <taxon>Leptolyngbyaceae</taxon>
        <taxon>Phormidesmis</taxon>
    </lineage>
</organism>
<feature type="compositionally biased region" description="Polar residues" evidence="1">
    <location>
        <begin position="1"/>
        <end position="16"/>
    </location>
</feature>
<feature type="compositionally biased region" description="Pro residues" evidence="1">
    <location>
        <begin position="655"/>
        <end position="668"/>
    </location>
</feature>
<reference evidence="3 4" key="1">
    <citation type="submission" date="2018-02" db="EMBL/GenBank/DDBJ databases">
        <authorList>
            <person name="Cohen D.B."/>
            <person name="Kent A.D."/>
        </authorList>
    </citation>
    <scope>NUCLEOTIDE SEQUENCE [LARGE SCALE GENOMIC DNA]</scope>
    <source>
        <strain evidence="3 4">ULC007</strain>
    </source>
</reference>
<dbReference type="AlphaFoldDB" id="A0A2T1DBS2"/>
<dbReference type="EMBL" id="PVWG01000022">
    <property type="protein sequence ID" value="PSB17904.1"/>
    <property type="molecule type" value="Genomic_DNA"/>
</dbReference>
<feature type="transmembrane region" description="Helical" evidence="2">
    <location>
        <begin position="95"/>
        <end position="115"/>
    </location>
</feature>
<evidence type="ECO:0000313" key="4">
    <source>
        <dbReference type="Proteomes" id="UP000238634"/>
    </source>
</evidence>
<keyword evidence="2" id="KW-0472">Membrane</keyword>
<dbReference type="Proteomes" id="UP000238634">
    <property type="component" value="Unassembled WGS sequence"/>
</dbReference>